<dbReference type="EMBL" id="MWAK01000237">
    <property type="protein sequence ID" value="OPZ90697.1"/>
    <property type="molecule type" value="Genomic_DNA"/>
</dbReference>
<organism evidence="1 2">
    <name type="scientific">candidate division TA06 bacterium ADurb.Bin417</name>
    <dbReference type="NCBI Taxonomy" id="1852828"/>
    <lineage>
        <taxon>Bacteria</taxon>
        <taxon>Bacteria division TA06</taxon>
    </lineage>
</organism>
<dbReference type="InterPro" id="IPR017853">
    <property type="entry name" value="GH"/>
</dbReference>
<accession>A0A1V5MBU0</accession>
<evidence type="ECO:0000313" key="2">
    <source>
        <dbReference type="Proteomes" id="UP000485484"/>
    </source>
</evidence>
<name>A0A1V5MBU0_UNCT6</name>
<dbReference type="Proteomes" id="UP000485484">
    <property type="component" value="Unassembled WGS sequence"/>
</dbReference>
<proteinExistence type="predicted"/>
<evidence type="ECO:0000313" key="1">
    <source>
        <dbReference type="EMBL" id="OPZ90697.1"/>
    </source>
</evidence>
<gene>
    <name evidence="1" type="ORF">BWY73_01262</name>
</gene>
<comment type="caution">
    <text evidence="1">The sequence shown here is derived from an EMBL/GenBank/DDBJ whole genome shotgun (WGS) entry which is preliminary data.</text>
</comment>
<reference evidence="1 2" key="1">
    <citation type="submission" date="2017-02" db="EMBL/GenBank/DDBJ databases">
        <title>Delving into the versatile metabolic prowess of the omnipresent phylum Bacteroidetes.</title>
        <authorList>
            <person name="Nobu M.K."/>
            <person name="Mei R."/>
            <person name="Narihiro T."/>
            <person name="Kuroda K."/>
            <person name="Liu W.-T."/>
        </authorList>
    </citation>
    <scope>NUCLEOTIDE SEQUENCE [LARGE SCALE GENOMIC DNA]</scope>
    <source>
        <strain evidence="1">ADurb.Bin417</strain>
    </source>
</reference>
<dbReference type="SUPFAM" id="SSF51445">
    <property type="entry name" value="(Trans)glycosidases"/>
    <property type="match status" value="1"/>
</dbReference>
<sequence length="484" mass="57243">MAKETKVGALVRVWSAAAERQRLENLALARRLIRRSIGHQVLVDYRPGHVWYNYAEYPAEPLSIPDEADERKFARYRELGIEVFKIHEEWNDAFEVYGADKFSPNNRRAFRTLIDRVHAHGMKFLPYISTGYYDKRSRRFRSRWANYLNGKIKSLTGGYYDLAECSPRSPEWRAFLLGAVERLMAEYPLDGLYNDVGYNSLAMYDPPDPQLGQVNAFEESPQRDGAFEDLTQELYTIVKRHRGIYATHFGRYYRSYNNYFTPDPWPPRFQCYDYTFAGEAVGSLDALLRKVRRQPPFVLYIPDWRYIEKQQPGLDSRAVYAISIPYLQFPVLYDGRPITGKKYRGRKLKYAPVATGELPWPDQIAGYYREHPGAEPIYSPWEQPPGNPRYREDYFHYFPIYRKMTRPGTHVFTEVQDQDLLAGRFWRDLVLSAFVNEEFYLAAASYFHREETLVFKEVWEDAETGRRSREWKISPWEIKIFRRP</sequence>
<evidence type="ECO:0008006" key="3">
    <source>
        <dbReference type="Google" id="ProtNLM"/>
    </source>
</evidence>
<dbReference type="AlphaFoldDB" id="A0A1V5MBU0"/>
<protein>
    <recommendedName>
        <fullName evidence="3">Glycosyl hydrolase-like 10 domain-containing protein</fullName>
    </recommendedName>
</protein>
<dbReference type="Gene3D" id="3.20.20.70">
    <property type="entry name" value="Aldolase class I"/>
    <property type="match status" value="1"/>
</dbReference>
<dbReference type="InterPro" id="IPR013785">
    <property type="entry name" value="Aldolase_TIM"/>
</dbReference>